<dbReference type="EMBL" id="CADCWE010000014">
    <property type="protein sequence ID" value="CAA9522082.1"/>
    <property type="molecule type" value="Genomic_DNA"/>
</dbReference>
<feature type="region of interest" description="Disordered" evidence="1">
    <location>
        <begin position="119"/>
        <end position="138"/>
    </location>
</feature>
<gene>
    <name evidence="3" type="ORF">AVDCRST_MAG73-243</name>
</gene>
<name>A0A6J4TFJ5_9BACT</name>
<dbReference type="Gene3D" id="3.10.450.50">
    <property type="match status" value="1"/>
</dbReference>
<evidence type="ECO:0000256" key="1">
    <source>
        <dbReference type="SAM" id="MobiDB-lite"/>
    </source>
</evidence>
<dbReference type="SUPFAM" id="SSF54427">
    <property type="entry name" value="NTF2-like"/>
    <property type="match status" value="1"/>
</dbReference>
<protein>
    <recommendedName>
        <fullName evidence="2">SnoaL-like domain-containing protein</fullName>
    </recommendedName>
</protein>
<evidence type="ECO:0000313" key="3">
    <source>
        <dbReference type="EMBL" id="CAA9522082.1"/>
    </source>
</evidence>
<accession>A0A6J4TFJ5</accession>
<organism evidence="3">
    <name type="scientific">uncultured Thermomicrobiales bacterium</name>
    <dbReference type="NCBI Taxonomy" id="1645740"/>
    <lineage>
        <taxon>Bacteria</taxon>
        <taxon>Pseudomonadati</taxon>
        <taxon>Thermomicrobiota</taxon>
        <taxon>Thermomicrobia</taxon>
        <taxon>Thermomicrobiales</taxon>
        <taxon>environmental samples</taxon>
    </lineage>
</organism>
<sequence length="138" mass="15512">MEDREVRALLERHWSDVMDQDVVHEIYRQDAVLEFPQSGERFVGVANIRGFRDAYPATVTFAIRRMRGGGEFWVTEGEIAYDGGSPLRTVTIMEFRDGAVARETIYVAEPWEPPAWRARWTEAGGDGGGREPGHDAGA</sequence>
<dbReference type="Pfam" id="PF12680">
    <property type="entry name" value="SnoaL_2"/>
    <property type="match status" value="1"/>
</dbReference>
<dbReference type="InterPro" id="IPR032710">
    <property type="entry name" value="NTF2-like_dom_sf"/>
</dbReference>
<reference evidence="3" key="1">
    <citation type="submission" date="2020-02" db="EMBL/GenBank/DDBJ databases">
        <authorList>
            <person name="Meier V. D."/>
        </authorList>
    </citation>
    <scope>NUCLEOTIDE SEQUENCE</scope>
    <source>
        <strain evidence="3">AVDCRST_MAG73</strain>
    </source>
</reference>
<feature type="domain" description="SnoaL-like" evidence="2">
    <location>
        <begin position="18"/>
        <end position="102"/>
    </location>
</feature>
<dbReference type="InterPro" id="IPR037401">
    <property type="entry name" value="SnoaL-like"/>
</dbReference>
<proteinExistence type="predicted"/>
<feature type="compositionally biased region" description="Basic and acidic residues" evidence="1">
    <location>
        <begin position="128"/>
        <end position="138"/>
    </location>
</feature>
<evidence type="ECO:0000259" key="2">
    <source>
        <dbReference type="Pfam" id="PF12680"/>
    </source>
</evidence>
<dbReference type="AlphaFoldDB" id="A0A6J4TFJ5"/>